<reference evidence="1 2" key="1">
    <citation type="submission" date="2015-05" db="EMBL/GenBank/DDBJ databases">
        <title>Evolution of Trichinella species and genotypes.</title>
        <authorList>
            <person name="Korhonen P.K."/>
            <person name="Edoardo P."/>
            <person name="Giuseppe L.R."/>
            <person name="Gasser R.B."/>
        </authorList>
    </citation>
    <scope>NUCLEOTIDE SEQUENCE [LARGE SCALE GENOMIC DNA]</scope>
    <source>
        <strain evidence="1">ISS10</strain>
    </source>
</reference>
<protein>
    <recommendedName>
        <fullName evidence="3">PiggyBac transposable element-derived protein domain-containing protein</fullName>
    </recommendedName>
</protein>
<sequence>MYAVKLIQKELKLTGRNAFDFKTGAENRIIAVGWFGNRRPTTVRLRILVSNPNHLCEDGCQAVKSDRRYHTKHCKKLQHKYGRYRLGNILVALFHVDHKSQKWTHRILLPIISNAITNAWQLYKGLPREPTANSALPSTSRLKRRLKTYHSTWQWIKLTTDQKSVKPDEDADNVPN</sequence>
<accession>A0A0V1LQB7</accession>
<dbReference type="AlphaFoldDB" id="A0A0V1LQB7"/>
<dbReference type="Proteomes" id="UP000054721">
    <property type="component" value="Unassembled WGS sequence"/>
</dbReference>
<gene>
    <name evidence="1" type="ORF">T02_4628</name>
</gene>
<proteinExistence type="predicted"/>
<comment type="caution">
    <text evidence="1">The sequence shown here is derived from an EMBL/GenBank/DDBJ whole genome shotgun (WGS) entry which is preliminary data.</text>
</comment>
<dbReference type="EMBL" id="JYDW01000016">
    <property type="protein sequence ID" value="KRZ61659.1"/>
    <property type="molecule type" value="Genomic_DNA"/>
</dbReference>
<organism evidence="1 2">
    <name type="scientific">Trichinella nativa</name>
    <dbReference type="NCBI Taxonomy" id="6335"/>
    <lineage>
        <taxon>Eukaryota</taxon>
        <taxon>Metazoa</taxon>
        <taxon>Ecdysozoa</taxon>
        <taxon>Nematoda</taxon>
        <taxon>Enoplea</taxon>
        <taxon>Dorylaimia</taxon>
        <taxon>Trichinellida</taxon>
        <taxon>Trichinellidae</taxon>
        <taxon>Trichinella</taxon>
    </lineage>
</organism>
<keyword evidence="2" id="KW-1185">Reference proteome</keyword>
<dbReference type="OrthoDB" id="10497567at2759"/>
<name>A0A0V1LQB7_9BILA</name>
<evidence type="ECO:0000313" key="1">
    <source>
        <dbReference type="EMBL" id="KRZ61659.1"/>
    </source>
</evidence>
<evidence type="ECO:0008006" key="3">
    <source>
        <dbReference type="Google" id="ProtNLM"/>
    </source>
</evidence>
<evidence type="ECO:0000313" key="2">
    <source>
        <dbReference type="Proteomes" id="UP000054721"/>
    </source>
</evidence>